<dbReference type="EMBL" id="KZ270009">
    <property type="protein sequence ID" value="OZC08390.1"/>
    <property type="molecule type" value="Genomic_DNA"/>
</dbReference>
<dbReference type="AlphaFoldDB" id="A0A238BUM5"/>
<accession>A0A238BUM5</accession>
<reference evidence="1 2" key="1">
    <citation type="submission" date="2015-12" db="EMBL/GenBank/DDBJ databases">
        <title>Draft genome of the nematode, Onchocerca flexuosa.</title>
        <authorList>
            <person name="Mitreva M."/>
        </authorList>
    </citation>
    <scope>NUCLEOTIDE SEQUENCE [LARGE SCALE GENOMIC DNA]</scope>
    <source>
        <strain evidence="1">Red Deer</strain>
    </source>
</reference>
<proteinExistence type="predicted"/>
<gene>
    <name evidence="1" type="ORF">X798_04590</name>
</gene>
<dbReference type="Proteomes" id="UP000242913">
    <property type="component" value="Unassembled WGS sequence"/>
</dbReference>
<protein>
    <submittedName>
        <fullName evidence="1">Uncharacterized protein</fullName>
    </submittedName>
</protein>
<evidence type="ECO:0000313" key="2">
    <source>
        <dbReference type="Proteomes" id="UP000242913"/>
    </source>
</evidence>
<sequence length="79" mass="8546">MLAVLDVNAFLDSGKNNNGPNTVINQISDVANIPLVVDYLSLICFGHPFYPIVLTISSSFAFAPLISSPQLLIQLPFEP</sequence>
<evidence type="ECO:0000313" key="1">
    <source>
        <dbReference type="EMBL" id="OZC08390.1"/>
    </source>
</evidence>
<organism evidence="1 2">
    <name type="scientific">Onchocerca flexuosa</name>
    <dbReference type="NCBI Taxonomy" id="387005"/>
    <lineage>
        <taxon>Eukaryota</taxon>
        <taxon>Metazoa</taxon>
        <taxon>Ecdysozoa</taxon>
        <taxon>Nematoda</taxon>
        <taxon>Chromadorea</taxon>
        <taxon>Rhabditida</taxon>
        <taxon>Spirurina</taxon>
        <taxon>Spiruromorpha</taxon>
        <taxon>Filarioidea</taxon>
        <taxon>Onchocercidae</taxon>
        <taxon>Onchocerca</taxon>
    </lineage>
</organism>
<keyword evidence="2" id="KW-1185">Reference proteome</keyword>
<name>A0A238BUM5_9BILA</name>